<keyword evidence="5" id="KW-1278">Translocase</keyword>
<reference evidence="7" key="1">
    <citation type="journal article" date="2012" name="PLoS Genet.">
        <title>Comparative Genomics of Plant-Associated Pseudomonas spp.: Insights into Diversity and Inheritance of Traits Involved in Multitrophic Interactions.</title>
        <authorList>
            <person name="Loper J.E."/>
            <person name="Hassan K.A."/>
            <person name="Mavrodi D.V."/>
            <person name="Davis E.W.II."/>
            <person name="Lim C.K."/>
            <person name="Shaffer B.T."/>
            <person name="Elbourne L.D."/>
            <person name="Stockwell V.O."/>
            <person name="Hartney S.L."/>
            <person name="Breakwell K."/>
            <person name="Henkels M.D."/>
            <person name="Tetu S.G."/>
            <person name="Rangel L.I."/>
            <person name="Kidarsa T.A."/>
            <person name="Wilson N.L."/>
            <person name="van de Mortel J.E."/>
            <person name="Song C."/>
            <person name="Blumhagen R."/>
            <person name="Radune D."/>
            <person name="Hostetler J.B."/>
            <person name="Brinkac L.M."/>
            <person name="Durkin A.S."/>
            <person name="Kluepfel D.A."/>
            <person name="Wechter W.P."/>
            <person name="Anderson A.J."/>
            <person name="Kim Y.C."/>
            <person name="Pierson L.S.III."/>
            <person name="Pierson E.A."/>
            <person name="Lindow S.E."/>
            <person name="Kobayashi D.Y."/>
            <person name="Raaijmakers J.M."/>
            <person name="Weller D.M."/>
            <person name="Thomashow L.S."/>
            <person name="Allen A.E."/>
            <person name="Paulsen I.T."/>
        </authorList>
    </citation>
    <scope>NUCLEOTIDE SEQUENCE [LARGE SCALE GENOMIC DNA]</scope>
    <source>
        <strain evidence="7">Q2-87</strain>
    </source>
</reference>
<dbReference type="InterPro" id="IPR027417">
    <property type="entry name" value="P-loop_NTPase"/>
</dbReference>
<dbReference type="EMBL" id="AGBM01000001">
    <property type="protein sequence ID" value="EJL03149.1"/>
    <property type="molecule type" value="Genomic_DNA"/>
</dbReference>
<dbReference type="InterPro" id="IPR017871">
    <property type="entry name" value="ABC_transporter-like_CS"/>
</dbReference>
<accession>J2Y8E0</accession>
<protein>
    <submittedName>
        <fullName evidence="7">Nitrate transport ATP-binding protein NrtC</fullName>
    </submittedName>
</protein>
<dbReference type="GO" id="GO:0016887">
    <property type="term" value="F:ATP hydrolysis activity"/>
    <property type="evidence" value="ECO:0007669"/>
    <property type="project" value="InterPro"/>
</dbReference>
<dbReference type="InterPro" id="IPR050166">
    <property type="entry name" value="ABC_transporter_ATP-bind"/>
</dbReference>
<keyword evidence="2" id="KW-0813">Transport</keyword>
<evidence type="ECO:0000256" key="4">
    <source>
        <dbReference type="ARBA" id="ARBA00022840"/>
    </source>
</evidence>
<comment type="similarity">
    <text evidence="1">Belongs to the ABC transporter superfamily.</text>
</comment>
<evidence type="ECO:0000256" key="1">
    <source>
        <dbReference type="ARBA" id="ARBA00005417"/>
    </source>
</evidence>
<dbReference type="PATRIC" id="fig|1038922.3.peg.2556"/>
<dbReference type="PROSITE" id="PS00211">
    <property type="entry name" value="ABC_TRANSPORTER_1"/>
    <property type="match status" value="1"/>
</dbReference>
<dbReference type="GO" id="GO:0005524">
    <property type="term" value="F:ATP binding"/>
    <property type="evidence" value="ECO:0007669"/>
    <property type="project" value="UniProtKB-KW"/>
</dbReference>
<name>J2Y8E0_PSEFQ</name>
<dbReference type="SMART" id="SM00382">
    <property type="entry name" value="AAA"/>
    <property type="match status" value="1"/>
</dbReference>
<gene>
    <name evidence="7" type="ORF">PflQ2_2959</name>
</gene>
<comment type="caution">
    <text evidence="7">The sequence shown here is derived from an EMBL/GenBank/DDBJ whole genome shotgun (WGS) entry which is preliminary data.</text>
</comment>
<keyword evidence="4 7" id="KW-0067">ATP-binding</keyword>
<dbReference type="RefSeq" id="WP_003182099.1">
    <property type="nucleotide sequence ID" value="NZ_CM001558.1"/>
</dbReference>
<dbReference type="Gene3D" id="3.40.50.300">
    <property type="entry name" value="P-loop containing nucleotide triphosphate hydrolases"/>
    <property type="match status" value="1"/>
</dbReference>
<feature type="domain" description="ABC transporter" evidence="6">
    <location>
        <begin position="15"/>
        <end position="244"/>
    </location>
</feature>
<evidence type="ECO:0000256" key="2">
    <source>
        <dbReference type="ARBA" id="ARBA00022448"/>
    </source>
</evidence>
<evidence type="ECO:0000259" key="6">
    <source>
        <dbReference type="PROSITE" id="PS50893"/>
    </source>
</evidence>
<keyword evidence="3" id="KW-0547">Nucleotide-binding</keyword>
<evidence type="ECO:0000313" key="7">
    <source>
        <dbReference type="EMBL" id="EJL03149.1"/>
    </source>
</evidence>
<dbReference type="Pfam" id="PF00005">
    <property type="entry name" value="ABC_tran"/>
    <property type="match status" value="1"/>
</dbReference>
<dbReference type="eggNOG" id="COG1116">
    <property type="taxonomic scope" value="Bacteria"/>
</dbReference>
<dbReference type="AlphaFoldDB" id="J2Y8E0"/>
<proteinExistence type="inferred from homology"/>
<dbReference type="SUPFAM" id="SSF52540">
    <property type="entry name" value="P-loop containing nucleoside triphosphate hydrolases"/>
    <property type="match status" value="1"/>
</dbReference>
<sequence>MLKPLSHPRPQADALTVDGISFSYPNGHRVFSSFSLNAKPGEFVAILGPSGCGKTTLLNLLSGFVQPQSGRVTLNETAVRPERSELGYVFQAPQLFPWLSALENVRFGLRMSAQTDESQQRAQALQYLRLVGLESAAQRLPHQLSGGMQQRVSLARTLALEPSVLLMDEPFAALDAISRNSMNEETLRIWAELGQTVLFITHDIDEAVFLADRVIVLNIAPGGIHSELEIDLPRPRTHLKTRRLPAFLDYRNELMERIAYVMDAPHTTVHPTPRLELTA</sequence>
<dbReference type="PANTHER" id="PTHR42788">
    <property type="entry name" value="TAURINE IMPORT ATP-BINDING PROTEIN-RELATED"/>
    <property type="match status" value="1"/>
</dbReference>
<dbReference type="InterPro" id="IPR003439">
    <property type="entry name" value="ABC_transporter-like_ATP-bd"/>
</dbReference>
<dbReference type="PANTHER" id="PTHR42788:SF19">
    <property type="entry name" value="ALIPHATIC SULFONATES IMPORT ATP-BINDING PROTEIN SSUB 2"/>
    <property type="match status" value="1"/>
</dbReference>
<dbReference type="Proteomes" id="UP000007289">
    <property type="component" value="Chromosome"/>
</dbReference>
<dbReference type="PROSITE" id="PS50893">
    <property type="entry name" value="ABC_TRANSPORTER_2"/>
    <property type="match status" value="1"/>
</dbReference>
<dbReference type="InterPro" id="IPR003593">
    <property type="entry name" value="AAA+_ATPase"/>
</dbReference>
<organism evidence="7">
    <name type="scientific">Pseudomonas fluorescens (strain Q2-87)</name>
    <dbReference type="NCBI Taxonomy" id="1038922"/>
    <lineage>
        <taxon>Bacteria</taxon>
        <taxon>Pseudomonadati</taxon>
        <taxon>Pseudomonadota</taxon>
        <taxon>Gammaproteobacteria</taxon>
        <taxon>Pseudomonadales</taxon>
        <taxon>Pseudomonadaceae</taxon>
        <taxon>Pseudomonas</taxon>
    </lineage>
</organism>
<evidence type="ECO:0000256" key="5">
    <source>
        <dbReference type="ARBA" id="ARBA00022967"/>
    </source>
</evidence>
<evidence type="ECO:0000256" key="3">
    <source>
        <dbReference type="ARBA" id="ARBA00022741"/>
    </source>
</evidence>
<dbReference type="CDD" id="cd03293">
    <property type="entry name" value="ABC_NrtD_SsuB_transporters"/>
    <property type="match status" value="1"/>
</dbReference>
<dbReference type="HOGENOM" id="CLU_000604_1_22_6"/>